<dbReference type="InterPro" id="IPR011923">
    <property type="entry name" value="RodA/MrdB"/>
</dbReference>
<dbReference type="AlphaFoldDB" id="A0A1H1I5E0"/>
<feature type="transmembrane region" description="Helical" evidence="8">
    <location>
        <begin position="182"/>
        <end position="198"/>
    </location>
</feature>
<dbReference type="GO" id="GO:0051301">
    <property type="term" value="P:cell division"/>
    <property type="evidence" value="ECO:0007669"/>
    <property type="project" value="InterPro"/>
</dbReference>
<comment type="similarity">
    <text evidence="8">Belongs to the SEDS family. MrdB/RodA subfamily.</text>
</comment>
<feature type="transmembrane region" description="Helical" evidence="8">
    <location>
        <begin position="159"/>
        <end position="176"/>
    </location>
</feature>
<gene>
    <name evidence="8" type="primary">rodA</name>
    <name evidence="9" type="ORF">SAMN04489764_5216</name>
</gene>
<dbReference type="PANTHER" id="PTHR30474:SF14">
    <property type="entry name" value="CELL CYCLE PROTEIN"/>
    <property type="match status" value="1"/>
</dbReference>
<dbReference type="Proteomes" id="UP000217103">
    <property type="component" value="Unassembled WGS sequence"/>
</dbReference>
<feature type="transmembrane region" description="Helical" evidence="8">
    <location>
        <begin position="120"/>
        <end position="147"/>
    </location>
</feature>
<feature type="transmembrane region" description="Helical" evidence="8">
    <location>
        <begin position="95"/>
        <end position="114"/>
    </location>
</feature>
<keyword evidence="8" id="KW-0328">Glycosyltransferase</keyword>
<dbReference type="UniPathway" id="UPA00219"/>
<keyword evidence="8" id="KW-0573">Peptidoglycan synthesis</keyword>
<keyword evidence="3 8" id="KW-0812">Transmembrane</keyword>
<evidence type="ECO:0000256" key="5">
    <source>
        <dbReference type="ARBA" id="ARBA00022989"/>
    </source>
</evidence>
<dbReference type="Pfam" id="PF01098">
    <property type="entry name" value="FTSW_RODA_SPOVE"/>
    <property type="match status" value="1"/>
</dbReference>
<evidence type="ECO:0000256" key="2">
    <source>
        <dbReference type="ARBA" id="ARBA00004752"/>
    </source>
</evidence>
<keyword evidence="10" id="KW-1185">Reference proteome</keyword>
<dbReference type="GO" id="GO:0008360">
    <property type="term" value="P:regulation of cell shape"/>
    <property type="evidence" value="ECO:0007669"/>
    <property type="project" value="UniProtKB-KW"/>
</dbReference>
<dbReference type="EC" id="2.4.99.28" evidence="8"/>
<keyword evidence="8" id="KW-0808">Transferase</keyword>
<dbReference type="PANTHER" id="PTHR30474">
    <property type="entry name" value="CELL CYCLE PROTEIN"/>
    <property type="match status" value="1"/>
</dbReference>
<evidence type="ECO:0000256" key="7">
    <source>
        <dbReference type="ARBA" id="ARBA00049902"/>
    </source>
</evidence>
<dbReference type="InterPro" id="IPR001182">
    <property type="entry name" value="FtsW/RodA"/>
</dbReference>
<comment type="catalytic activity">
    <reaction evidence="7 8">
        <text>[GlcNAc-(1-&gt;4)-Mur2Ac(oyl-L-Ala-gamma-D-Glu-L-Lys-D-Ala-D-Ala)](n)-di-trans,octa-cis-undecaprenyl diphosphate + beta-D-GlcNAc-(1-&gt;4)-Mur2Ac(oyl-L-Ala-gamma-D-Glu-L-Lys-D-Ala-D-Ala)-di-trans,octa-cis-undecaprenyl diphosphate = [GlcNAc-(1-&gt;4)-Mur2Ac(oyl-L-Ala-gamma-D-Glu-L-Lys-D-Ala-D-Ala)](n+1)-di-trans,octa-cis-undecaprenyl diphosphate + di-trans,octa-cis-undecaprenyl diphosphate + H(+)</text>
        <dbReference type="Rhea" id="RHEA:23708"/>
        <dbReference type="Rhea" id="RHEA-COMP:9602"/>
        <dbReference type="Rhea" id="RHEA-COMP:9603"/>
        <dbReference type="ChEBI" id="CHEBI:15378"/>
        <dbReference type="ChEBI" id="CHEBI:58405"/>
        <dbReference type="ChEBI" id="CHEBI:60033"/>
        <dbReference type="ChEBI" id="CHEBI:78435"/>
        <dbReference type="EC" id="2.4.99.28"/>
    </reaction>
</comment>
<feature type="transmembrane region" description="Helical" evidence="8">
    <location>
        <begin position="361"/>
        <end position="382"/>
    </location>
</feature>
<reference evidence="9 10" key="1">
    <citation type="submission" date="2016-10" db="EMBL/GenBank/DDBJ databases">
        <authorList>
            <person name="de Groot N.N."/>
        </authorList>
    </citation>
    <scope>NUCLEOTIDE SEQUENCE [LARGE SCALE GENOMIC DNA]</scope>
    <source>
        <strain evidence="9 10">DSM 43794</strain>
    </source>
</reference>
<comment type="pathway">
    <text evidence="2 8">Cell wall biogenesis; peptidoglycan biosynthesis.</text>
</comment>
<dbReference type="HAMAP" id="MF_02079">
    <property type="entry name" value="PGT_RodA"/>
    <property type="match status" value="1"/>
</dbReference>
<feature type="transmembrane region" description="Helical" evidence="8">
    <location>
        <begin position="327"/>
        <end position="349"/>
    </location>
</feature>
<comment type="subcellular location">
    <subcellularLocation>
        <location evidence="8">Cell membrane</location>
        <topology evidence="8">Multi-pass membrane protein</topology>
    </subcellularLocation>
    <subcellularLocation>
        <location evidence="1">Membrane</location>
        <topology evidence="1">Multi-pass membrane protein</topology>
    </subcellularLocation>
</comment>
<dbReference type="NCBIfam" id="TIGR02210">
    <property type="entry name" value="rodA_shape"/>
    <property type="match status" value="1"/>
</dbReference>
<dbReference type="GO" id="GO:0009252">
    <property type="term" value="P:peptidoglycan biosynthetic process"/>
    <property type="evidence" value="ECO:0007669"/>
    <property type="project" value="UniProtKB-UniRule"/>
</dbReference>
<protein>
    <recommendedName>
        <fullName evidence="8">Peptidoglycan glycosyltransferase RodA</fullName>
        <shortName evidence="8">PGT</shortName>
        <ecNumber evidence="8">2.4.99.28</ecNumber>
    </recommendedName>
    <alternativeName>
        <fullName evidence="8">Cell elongation protein RodA</fullName>
    </alternativeName>
    <alternativeName>
        <fullName evidence="8">Cell wall polymerase</fullName>
    </alternativeName>
    <alternativeName>
        <fullName evidence="8">Peptidoglycan polymerase</fullName>
        <shortName evidence="8">PG polymerase</shortName>
    </alternativeName>
</protein>
<evidence type="ECO:0000313" key="10">
    <source>
        <dbReference type="Proteomes" id="UP000217103"/>
    </source>
</evidence>
<dbReference type="GO" id="GO:0008955">
    <property type="term" value="F:peptidoglycan glycosyltransferase activity"/>
    <property type="evidence" value="ECO:0007669"/>
    <property type="project" value="UniProtKB-UniRule"/>
</dbReference>
<accession>A0A1H1I5E0</accession>
<evidence type="ECO:0000256" key="4">
    <source>
        <dbReference type="ARBA" id="ARBA00022960"/>
    </source>
</evidence>
<dbReference type="InterPro" id="IPR018365">
    <property type="entry name" value="Cell_cycle_FtsW-rel_CS"/>
</dbReference>
<keyword evidence="6 8" id="KW-0472">Membrane</keyword>
<evidence type="ECO:0000256" key="8">
    <source>
        <dbReference type="HAMAP-Rule" id="MF_02079"/>
    </source>
</evidence>
<dbReference type="EMBL" id="FNKK01000002">
    <property type="protein sequence ID" value="SDR32860.1"/>
    <property type="molecule type" value="Genomic_DNA"/>
</dbReference>
<organism evidence="9 10">
    <name type="scientific">Thermostaphylospora chromogena</name>
    <dbReference type="NCBI Taxonomy" id="35622"/>
    <lineage>
        <taxon>Bacteria</taxon>
        <taxon>Bacillati</taxon>
        <taxon>Actinomycetota</taxon>
        <taxon>Actinomycetes</taxon>
        <taxon>Streptosporangiales</taxon>
        <taxon>Thermomonosporaceae</taxon>
        <taxon>Thermostaphylospora</taxon>
    </lineage>
</organism>
<keyword evidence="8" id="KW-0961">Cell wall biogenesis/degradation</keyword>
<dbReference type="RefSeq" id="WP_093262785.1">
    <property type="nucleotide sequence ID" value="NZ_FNKK01000002.1"/>
</dbReference>
<dbReference type="GO" id="GO:0032153">
    <property type="term" value="C:cell division site"/>
    <property type="evidence" value="ECO:0007669"/>
    <property type="project" value="TreeGrafter"/>
</dbReference>
<comment type="function">
    <text evidence="8">Peptidoglycan polymerase that is essential for cell wall elongation.</text>
</comment>
<evidence type="ECO:0000256" key="3">
    <source>
        <dbReference type="ARBA" id="ARBA00022692"/>
    </source>
</evidence>
<evidence type="ECO:0000313" key="9">
    <source>
        <dbReference type="EMBL" id="SDR32860.1"/>
    </source>
</evidence>
<dbReference type="OrthoDB" id="9812661at2"/>
<dbReference type="GO" id="GO:0005886">
    <property type="term" value="C:plasma membrane"/>
    <property type="evidence" value="ECO:0007669"/>
    <property type="project" value="UniProtKB-SubCell"/>
</dbReference>
<dbReference type="PROSITE" id="PS00428">
    <property type="entry name" value="FTSW_RODA_SPOVE"/>
    <property type="match status" value="1"/>
</dbReference>
<dbReference type="GO" id="GO:0071555">
    <property type="term" value="P:cell wall organization"/>
    <property type="evidence" value="ECO:0007669"/>
    <property type="project" value="UniProtKB-KW"/>
</dbReference>
<keyword evidence="5 8" id="KW-1133">Transmembrane helix</keyword>
<feature type="transmembrane region" description="Helical" evidence="8">
    <location>
        <begin position="295"/>
        <end position="315"/>
    </location>
</feature>
<dbReference type="GO" id="GO:0015648">
    <property type="term" value="F:lipid-linked peptidoglycan transporter activity"/>
    <property type="evidence" value="ECO:0007669"/>
    <property type="project" value="TreeGrafter"/>
</dbReference>
<keyword evidence="4 8" id="KW-0133">Cell shape</keyword>
<sequence>MAWADRVTSVRRRSLARWAARPSAAVWRMDGVLLVAVIALCVIGTLLVWSSTRTWAPDSTGLMKKHLLNVAIGATLMAVVAMVDYRWLRAYAPMIYLVSLAGLVLVLTPVGSTINGSHSWILLGGGFAVQPSEFAKLGLVLLLAMLLAEPVEGGDRPRAADVAFGMLATALAVGLVMLQPDLGTAMILGVILGGALLVGGVRKRWLATMGLAAVGAVVVVWYLDLLEPYQVARFTAFLTPSVDPRGVGYNSTQSLIAIGSGQLFGKGLFEGGQTTGRFVPEQHTDFIFTVAGEEFGFVGSVTVVLLLGVVLLRGLRIARRCEDRFGMLVAGTIVCWLGVQTFINIGMTIGLMPITGLPLPFVSYGGTATFTNMAAAGVLQAVHMRERTI</sequence>
<feature type="transmembrane region" description="Helical" evidence="8">
    <location>
        <begin position="205"/>
        <end position="223"/>
    </location>
</feature>
<evidence type="ECO:0000256" key="1">
    <source>
        <dbReference type="ARBA" id="ARBA00004141"/>
    </source>
</evidence>
<keyword evidence="8" id="KW-1003">Cell membrane</keyword>
<dbReference type="STRING" id="35622.SAMN04489764_5216"/>
<feature type="transmembrane region" description="Helical" evidence="8">
    <location>
        <begin position="31"/>
        <end position="50"/>
    </location>
</feature>
<feature type="transmembrane region" description="Helical" evidence="8">
    <location>
        <begin position="70"/>
        <end position="88"/>
    </location>
</feature>
<name>A0A1H1I5E0_9ACTN</name>
<evidence type="ECO:0000256" key="6">
    <source>
        <dbReference type="ARBA" id="ARBA00023136"/>
    </source>
</evidence>
<proteinExistence type="inferred from homology"/>